<reference evidence="1" key="1">
    <citation type="submission" date="2021-04" db="EMBL/GenBank/DDBJ databases">
        <title>Biosynthetic gene clusters of Dactylosporangioum roseum.</title>
        <authorList>
            <person name="Hartkoorn R.C."/>
            <person name="Beaudoing E."/>
            <person name="Hot D."/>
            <person name="Moureu S."/>
        </authorList>
    </citation>
    <scope>NUCLEOTIDE SEQUENCE</scope>
    <source>
        <strain evidence="1">NRRL B-16295</strain>
    </source>
</reference>
<sequence length="221" mass="24013">MSVTVPTGNFVGALADVIPFACTDKDLPFINAVRIEWDGDQLHTLATDMYAVGISSYAKDDDTWGVEVAEDDLFTDFNSGDDPWSITISLDDAKEIVSDYKLAPKLGRVPLTVDYDHEHARLTVKRGRETGHPAKRTTVEALPADAQFPDVRQVLADASVTQKVMGLRFDAKRLAVFSKVRPTGPLELTFTGETSATLVAIGDRFVGAVMPVKVNDEAEAA</sequence>
<keyword evidence="2" id="KW-1185">Reference proteome</keyword>
<evidence type="ECO:0000313" key="1">
    <source>
        <dbReference type="EMBL" id="UWZ37916.1"/>
    </source>
</evidence>
<dbReference type="EMBL" id="CP073721">
    <property type="protein sequence ID" value="UWZ37916.1"/>
    <property type="molecule type" value="Genomic_DNA"/>
</dbReference>
<dbReference type="RefSeq" id="WP_260727278.1">
    <property type="nucleotide sequence ID" value="NZ_BAAABS010000033.1"/>
</dbReference>
<organism evidence="1 2">
    <name type="scientific">Dactylosporangium roseum</name>
    <dbReference type="NCBI Taxonomy" id="47989"/>
    <lineage>
        <taxon>Bacteria</taxon>
        <taxon>Bacillati</taxon>
        <taxon>Actinomycetota</taxon>
        <taxon>Actinomycetes</taxon>
        <taxon>Micromonosporales</taxon>
        <taxon>Micromonosporaceae</taxon>
        <taxon>Dactylosporangium</taxon>
    </lineage>
</organism>
<accession>A0ABY5Z7A3</accession>
<evidence type="ECO:0000313" key="2">
    <source>
        <dbReference type="Proteomes" id="UP001058271"/>
    </source>
</evidence>
<gene>
    <name evidence="1" type="ORF">Drose_06465</name>
</gene>
<dbReference type="SUPFAM" id="SSF55979">
    <property type="entry name" value="DNA clamp"/>
    <property type="match status" value="1"/>
</dbReference>
<protein>
    <submittedName>
        <fullName evidence="1">Uncharacterized protein</fullName>
    </submittedName>
</protein>
<name>A0ABY5Z7A3_9ACTN</name>
<proteinExistence type="predicted"/>
<dbReference type="Gene3D" id="3.10.150.10">
    <property type="entry name" value="DNA Polymerase III, subunit A, domain 2"/>
    <property type="match status" value="1"/>
</dbReference>
<dbReference type="InterPro" id="IPR046938">
    <property type="entry name" value="DNA_clamp_sf"/>
</dbReference>
<dbReference type="Proteomes" id="UP001058271">
    <property type="component" value="Chromosome"/>
</dbReference>